<comment type="caution">
    <text evidence="1">The sequence shown here is derived from an EMBL/GenBank/DDBJ whole genome shotgun (WGS) entry which is preliminary data.</text>
</comment>
<evidence type="ECO:0000313" key="2">
    <source>
        <dbReference type="Proteomes" id="UP000196440"/>
    </source>
</evidence>
<dbReference type="EMBL" id="NHOI01000003">
    <property type="protein sequence ID" value="OVZ89548.1"/>
    <property type="molecule type" value="Genomic_DNA"/>
</dbReference>
<accession>A0A209AA19</accession>
<dbReference type="AlphaFoldDB" id="A0A209AA19"/>
<dbReference type="Proteomes" id="UP000196440">
    <property type="component" value="Unassembled WGS sequence"/>
</dbReference>
<organism evidence="1 2">
    <name type="scientific">Yersinia intermedia</name>
    <dbReference type="NCBI Taxonomy" id="631"/>
    <lineage>
        <taxon>Bacteria</taxon>
        <taxon>Pseudomonadati</taxon>
        <taxon>Pseudomonadota</taxon>
        <taxon>Gammaproteobacteria</taxon>
        <taxon>Enterobacterales</taxon>
        <taxon>Yersiniaceae</taxon>
        <taxon>Yersinia</taxon>
    </lineage>
</organism>
<gene>
    <name evidence="1" type="ORF">CBW57_03040</name>
</gene>
<proteinExistence type="predicted"/>
<name>A0A209AA19_YERIN</name>
<evidence type="ECO:0000313" key="1">
    <source>
        <dbReference type="EMBL" id="OVZ89548.1"/>
    </source>
</evidence>
<reference evidence="1 2" key="1">
    <citation type="submission" date="2017-05" db="EMBL/GenBank/DDBJ databases">
        <title>Whole genome sequencing of Yersinia kristensenii.</title>
        <authorList>
            <person name="Campioni F."/>
        </authorList>
    </citation>
    <scope>NUCLEOTIDE SEQUENCE [LARGE SCALE GENOMIC DNA]</scope>
    <source>
        <strain evidence="1 2">CFSAN060536</strain>
    </source>
</reference>
<protein>
    <submittedName>
        <fullName evidence="1">Uncharacterized protein</fullName>
    </submittedName>
</protein>
<sequence length="62" mass="7297">MPVEIWQAEHLQRISVCHKESQCEPANDSLLLRLGEALLSGIYPSYFKLHVRWLRSITRITY</sequence>